<evidence type="ECO:0000313" key="7">
    <source>
        <dbReference type="EMBL" id="TDO97255.1"/>
    </source>
</evidence>
<feature type="signal peptide" evidence="5">
    <location>
        <begin position="1"/>
        <end position="20"/>
    </location>
</feature>
<dbReference type="OrthoDB" id="9800417at2"/>
<dbReference type="AlphaFoldDB" id="A0A4R6M8G8"/>
<dbReference type="GO" id="GO:0016787">
    <property type="term" value="F:hydrolase activity"/>
    <property type="evidence" value="ECO:0007669"/>
    <property type="project" value="UniProtKB-KW"/>
</dbReference>
<dbReference type="PANTHER" id="PTHR33607:SF2">
    <property type="entry name" value="ENDONUCLEASE-1"/>
    <property type="match status" value="1"/>
</dbReference>
<feature type="region of interest" description="Disordered" evidence="4">
    <location>
        <begin position="294"/>
        <end position="330"/>
    </location>
</feature>
<dbReference type="SUPFAM" id="SSF54060">
    <property type="entry name" value="His-Me finger endonucleases"/>
    <property type="match status" value="1"/>
</dbReference>
<dbReference type="RefSeq" id="WP_133503845.1">
    <property type="nucleotide sequence ID" value="NZ_SNXC01000012.1"/>
</dbReference>
<dbReference type="InterPro" id="IPR036415">
    <property type="entry name" value="Lamin_tail_dom_sf"/>
</dbReference>
<dbReference type="Pfam" id="PF00932">
    <property type="entry name" value="LTD"/>
    <property type="match status" value="1"/>
</dbReference>
<evidence type="ECO:0000256" key="5">
    <source>
        <dbReference type="SAM" id="SignalP"/>
    </source>
</evidence>
<evidence type="ECO:0000259" key="6">
    <source>
        <dbReference type="PROSITE" id="PS51841"/>
    </source>
</evidence>
<gene>
    <name evidence="7" type="ORF">DFP79_2072</name>
</gene>
<dbReference type="Pfam" id="PF04231">
    <property type="entry name" value="Endonuclease_1"/>
    <property type="match status" value="1"/>
</dbReference>
<comment type="caution">
    <text evidence="7">The sequence shown here is derived from an EMBL/GenBank/DDBJ whole genome shotgun (WGS) entry which is preliminary data.</text>
</comment>
<keyword evidence="8" id="KW-1185">Reference proteome</keyword>
<dbReference type="Proteomes" id="UP000294656">
    <property type="component" value="Unassembled WGS sequence"/>
</dbReference>
<dbReference type="GO" id="GO:0004519">
    <property type="term" value="F:endonuclease activity"/>
    <property type="evidence" value="ECO:0007669"/>
    <property type="project" value="UniProtKB-KW"/>
</dbReference>
<sequence length="425" mass="46023">MKRSVLYLSAAMLYSSLSYSDILISEVLYDTPGTDSSEEWIELYNPGCDAVSLSNYSLEDNGSSFALSGSIEAGGYITIARSSSGFNALYSDTPDISGMSLSLGNSGDWVELSNSSGVVDLVAWENKVSGWDISARYVSIYRTSSSDTDSVSDWSVSGSDSPGTGTLTQDCAGGSGSSNSGSNSQINEADYYADAIGLSGSALKTALQGIISANHTKLTYKEVWTALQYTDEDPNNTDNVILIYSGRSADKDDRDGTTGSDNDSWNREHIWAKSLGFPSTGQYGYTDIHHLRPADKTVNSSRGNKSFDDGGSAQGEAANTFADSDSWEPRDEVKGDVARMIFYMEARYDGSDGNMPDLEIVNSTSVSSGDPNIGVLCALYSWNDEDPVDSFEQRRNDRVQEWQGNRNPFIDNPQWIESIWGADCN</sequence>
<evidence type="ECO:0000256" key="1">
    <source>
        <dbReference type="ARBA" id="ARBA00006429"/>
    </source>
</evidence>
<proteinExistence type="inferred from homology"/>
<accession>A0A4R6M8G8</accession>
<feature type="domain" description="LTD" evidence="6">
    <location>
        <begin position="15"/>
        <end position="132"/>
    </location>
</feature>
<reference evidence="7 8" key="1">
    <citation type="submission" date="2019-03" db="EMBL/GenBank/DDBJ databases">
        <title>Genomic Encyclopedia of Type Strains, Phase III (KMG-III): the genomes of soil and plant-associated and newly described type strains.</title>
        <authorList>
            <person name="Whitman W."/>
        </authorList>
    </citation>
    <scope>NUCLEOTIDE SEQUENCE [LARGE SCALE GENOMIC DNA]</scope>
    <source>
        <strain evidence="7 8">CECT 7378</strain>
    </source>
</reference>
<evidence type="ECO:0000256" key="2">
    <source>
        <dbReference type="ARBA" id="ARBA00022722"/>
    </source>
</evidence>
<organism evidence="7 8">
    <name type="scientific">Marinomonas balearica</name>
    <dbReference type="NCBI Taxonomy" id="491947"/>
    <lineage>
        <taxon>Bacteria</taxon>
        <taxon>Pseudomonadati</taxon>
        <taxon>Pseudomonadota</taxon>
        <taxon>Gammaproteobacteria</taxon>
        <taxon>Oceanospirillales</taxon>
        <taxon>Oceanospirillaceae</taxon>
        <taxon>Marinomonas</taxon>
    </lineage>
</organism>
<dbReference type="InterPro" id="IPR001322">
    <property type="entry name" value="Lamin_tail_dom"/>
</dbReference>
<keyword evidence="3" id="KW-0378">Hydrolase</keyword>
<keyword evidence="7" id="KW-0255">Endonuclease</keyword>
<dbReference type="PROSITE" id="PS51841">
    <property type="entry name" value="LTD"/>
    <property type="match status" value="1"/>
</dbReference>
<name>A0A4R6M8G8_9GAMM</name>
<evidence type="ECO:0000256" key="3">
    <source>
        <dbReference type="ARBA" id="ARBA00022801"/>
    </source>
</evidence>
<feature type="compositionally biased region" description="Low complexity" evidence="4">
    <location>
        <begin position="145"/>
        <end position="161"/>
    </location>
</feature>
<dbReference type="InterPro" id="IPR044925">
    <property type="entry name" value="His-Me_finger_sf"/>
</dbReference>
<feature type="region of interest" description="Disordered" evidence="4">
    <location>
        <begin position="145"/>
        <end position="183"/>
    </location>
</feature>
<protein>
    <submittedName>
        <fullName evidence="7">Endonuclease I</fullName>
    </submittedName>
</protein>
<evidence type="ECO:0000313" key="8">
    <source>
        <dbReference type="Proteomes" id="UP000294656"/>
    </source>
</evidence>
<evidence type="ECO:0000256" key="4">
    <source>
        <dbReference type="SAM" id="MobiDB-lite"/>
    </source>
</evidence>
<dbReference type="InterPro" id="IPR007346">
    <property type="entry name" value="Endonuclease-I"/>
</dbReference>
<dbReference type="Gene3D" id="2.60.40.1260">
    <property type="entry name" value="Lamin Tail domain"/>
    <property type="match status" value="1"/>
</dbReference>
<feature type="chain" id="PRO_5020941284" evidence="5">
    <location>
        <begin position="21"/>
        <end position="425"/>
    </location>
</feature>
<keyword evidence="2" id="KW-0540">Nuclease</keyword>
<comment type="similarity">
    <text evidence="1">Belongs to the EndA/NucM nuclease family.</text>
</comment>
<dbReference type="SUPFAM" id="SSF74853">
    <property type="entry name" value="Lamin A/C globular tail domain"/>
    <property type="match status" value="1"/>
</dbReference>
<keyword evidence="5" id="KW-0732">Signal</keyword>
<dbReference type="EMBL" id="SNXC01000012">
    <property type="protein sequence ID" value="TDO97255.1"/>
    <property type="molecule type" value="Genomic_DNA"/>
</dbReference>
<dbReference type="PANTHER" id="PTHR33607">
    <property type="entry name" value="ENDONUCLEASE-1"/>
    <property type="match status" value="1"/>
</dbReference>